<dbReference type="Proteomes" id="UP000005622">
    <property type="component" value="Unassembled WGS sequence"/>
</dbReference>
<dbReference type="HOGENOM" id="CLU_966723_0_0_1"/>
<comment type="subcellular location">
    <subcellularLocation>
        <location evidence="1">Membrane</location>
        <topology evidence="1">Peripheral membrane protein</topology>
    </subcellularLocation>
</comment>
<dbReference type="GO" id="GO:0031201">
    <property type="term" value="C:SNARE complex"/>
    <property type="evidence" value="ECO:0007669"/>
    <property type="project" value="TreeGrafter"/>
</dbReference>
<protein>
    <recommendedName>
        <fullName evidence="7">Gamma-soluble NSF attachment protein</fullName>
    </recommendedName>
    <alternativeName>
        <fullName evidence="8">N-ethylmaleimide-sensitive factor attachment protein gamma</fullName>
    </alternativeName>
</protein>
<dbReference type="GO" id="GO:0016192">
    <property type="term" value="P:vesicle-mediated transport"/>
    <property type="evidence" value="ECO:0007669"/>
    <property type="project" value="UniProtKB-KW"/>
</dbReference>
<dbReference type="InterPro" id="IPR000744">
    <property type="entry name" value="NSF_attach"/>
</dbReference>
<evidence type="ECO:0000256" key="4">
    <source>
        <dbReference type="ARBA" id="ARBA00022892"/>
    </source>
</evidence>
<evidence type="ECO:0000313" key="9">
    <source>
        <dbReference type="EMBL" id="EHY64682.1"/>
    </source>
</evidence>
<evidence type="ECO:0000256" key="1">
    <source>
        <dbReference type="ARBA" id="ARBA00004170"/>
    </source>
</evidence>
<keyword evidence="11" id="KW-1185">Reference proteome</keyword>
<proteinExistence type="inferred from homology"/>
<evidence type="ECO:0000313" key="11">
    <source>
        <dbReference type="Proteomes" id="UP000054524"/>
    </source>
</evidence>
<dbReference type="EMBL" id="AKIJ01000004">
    <property type="protein sequence ID" value="KFG25944.1"/>
    <property type="molecule type" value="Genomic_DNA"/>
</dbReference>
<dbReference type="PANTHER" id="PTHR13768">
    <property type="entry name" value="SOLUBLE NSF ATTACHMENT PROTEIN SNAP"/>
    <property type="match status" value="1"/>
</dbReference>
<dbReference type="GO" id="GO:0005483">
    <property type="term" value="F:soluble NSF attachment protein activity"/>
    <property type="evidence" value="ECO:0007669"/>
    <property type="project" value="TreeGrafter"/>
</dbReference>
<dbReference type="Proteomes" id="UP000054524">
    <property type="component" value="Unassembled WGS sequence"/>
</dbReference>
<accession>H8ZFD0</accession>
<dbReference type="PANTHER" id="PTHR13768:SF2">
    <property type="entry name" value="GAMMA-SOLUBLE NSF ATTACHMENT PROTEIN"/>
    <property type="match status" value="1"/>
</dbReference>
<organism evidence="9">
    <name type="scientific">Nematocida ausubeli (strain ATCC PRA-371 / ERTm2)</name>
    <name type="common">Nematode killer fungus</name>
    <dbReference type="NCBI Taxonomy" id="1913371"/>
    <lineage>
        <taxon>Eukaryota</taxon>
        <taxon>Fungi</taxon>
        <taxon>Fungi incertae sedis</taxon>
        <taxon>Microsporidia</taxon>
        <taxon>Nematocida</taxon>
    </lineage>
</organism>
<evidence type="ECO:0000256" key="3">
    <source>
        <dbReference type="ARBA" id="ARBA00022448"/>
    </source>
</evidence>
<evidence type="ECO:0000256" key="6">
    <source>
        <dbReference type="ARBA" id="ARBA00023136"/>
    </source>
</evidence>
<sequence>MHASPEDLERDADQYTRKRSNFIIRMILSYDTDKAVTLYEKAGNAYSRKGLHEKAAEMYSVSASLLIDAKEEGNKFEIFSYLEKSAEALLAAEKKEEAISVYKKALNEISMSSEDTSVVASLTAKIGGLLREIDQEKEALKYFYRAADVYGRAKMHINRRNILMQCAASEIRFKNYEKSFDLYKTLANDKSEISHVLEKTSFLFLGVLCGIILEKTKSAYELLNQMDDTRLESQIAYKMLDIKTKRSADQADLDKTIEYFKRTNKLATEVLLAMHDAQVAIDPNNDIL</sequence>
<dbReference type="SUPFAM" id="SSF48452">
    <property type="entry name" value="TPR-like"/>
    <property type="match status" value="1"/>
</dbReference>
<reference evidence="10 11" key="3">
    <citation type="journal article" date="2014" name="Genome Announc.">
        <title>Genome Sequence of the Microsporidian Species Nematocida sp1 Strain ERTm6 (ATCC PRA-372).</title>
        <authorList>
            <person name="Bakowski M.A."/>
            <person name="Priest M."/>
            <person name="Young S."/>
            <person name="Cuomo C.A."/>
            <person name="Troemel E.R."/>
        </authorList>
    </citation>
    <scope>NUCLEOTIDE SEQUENCE [LARGE SCALE GENOMIC DNA]</scope>
    <source>
        <strain evidence="10 11">ERTm6</strain>
    </source>
</reference>
<evidence type="ECO:0000256" key="7">
    <source>
        <dbReference type="ARBA" id="ARBA00040047"/>
    </source>
</evidence>
<name>H8ZFD0_NEMA1</name>
<dbReference type="EMBL" id="JH604639">
    <property type="protein sequence ID" value="EHY64682.1"/>
    <property type="molecule type" value="Genomic_DNA"/>
</dbReference>
<dbReference type="Pfam" id="PF14938">
    <property type="entry name" value="SNAP"/>
    <property type="match status" value="1"/>
</dbReference>
<dbReference type="InterPro" id="IPR011990">
    <property type="entry name" value="TPR-like_helical_dom_sf"/>
</dbReference>
<dbReference type="GO" id="GO:0005774">
    <property type="term" value="C:vacuolar membrane"/>
    <property type="evidence" value="ECO:0007669"/>
    <property type="project" value="TreeGrafter"/>
</dbReference>
<evidence type="ECO:0000256" key="2">
    <source>
        <dbReference type="ARBA" id="ARBA00010050"/>
    </source>
</evidence>
<evidence type="ECO:0000256" key="5">
    <source>
        <dbReference type="ARBA" id="ARBA00022927"/>
    </source>
</evidence>
<accession>A0A086J1C6</accession>
<keyword evidence="3" id="KW-0813">Transport</keyword>
<evidence type="ECO:0000256" key="8">
    <source>
        <dbReference type="ARBA" id="ARBA00042485"/>
    </source>
</evidence>
<dbReference type="OrthoDB" id="9984275at2759"/>
<gene>
    <name evidence="9" type="ORF">NERG_02301</name>
    <name evidence="10" type="ORF">NESG_01933</name>
</gene>
<dbReference type="GO" id="GO:0019905">
    <property type="term" value="F:syntaxin binding"/>
    <property type="evidence" value="ECO:0007669"/>
    <property type="project" value="TreeGrafter"/>
</dbReference>
<reference evidence="10" key="2">
    <citation type="submission" date="2012-10" db="EMBL/GenBank/DDBJ databases">
        <authorList>
            <consortium name="The Broad Institute Genome Sequencing Platform"/>
            <consortium name="The Broad Institute Genome Sequencing Center for Infectious Disease"/>
            <person name="Cuomo C."/>
            <person name="Troemel E."/>
            <person name="Walker B."/>
            <person name="Young S.K."/>
            <person name="Zeng Q."/>
            <person name="Gargeya S."/>
            <person name="Fitzgerald M."/>
            <person name="Haas B."/>
            <person name="Abouelleil A."/>
            <person name="Alvarado L."/>
            <person name="Arachchi H.M."/>
            <person name="Berlin A.M."/>
            <person name="Chapman S.B."/>
            <person name="Goldberg J."/>
            <person name="Griggs A."/>
            <person name="Gujja S."/>
            <person name="Hansen M."/>
            <person name="Howarth C."/>
            <person name="Imamovic A."/>
            <person name="Larimer J."/>
            <person name="McCowan C."/>
            <person name="Murphy C."/>
            <person name="Neiman D."/>
            <person name="Pearson M."/>
            <person name="Priest M."/>
            <person name="Roberts A."/>
            <person name="Saif S."/>
            <person name="Shea T."/>
            <person name="Sisk P."/>
            <person name="Sykes S."/>
            <person name="Wortman J."/>
            <person name="Nusbaum C."/>
            <person name="Birren B."/>
        </authorList>
    </citation>
    <scope>NUCLEOTIDE SEQUENCE</scope>
    <source>
        <strain evidence="10">ERTm6</strain>
    </source>
</reference>
<keyword evidence="5" id="KW-0653">Protein transport</keyword>
<keyword evidence="4" id="KW-0931">ER-Golgi transport</keyword>
<dbReference type="AlphaFoldDB" id="H8ZFD0"/>
<reference evidence="9" key="1">
    <citation type="submission" date="2011-03" db="EMBL/GenBank/DDBJ databases">
        <title>The Genome Sequence of Nematocida sp1 strain ERTm2.</title>
        <authorList>
            <consortium name="The Broad Institute Genome Sequencing Platform"/>
            <consortium name="The Broad Institute Genome Sequencing Center for Infectious Disease"/>
            <person name="Cuomo C."/>
            <person name="Troemel E."/>
            <person name="Young S.K."/>
            <person name="Zeng Q."/>
            <person name="Gargeya S."/>
            <person name="Fitzgerald M."/>
            <person name="Haas B."/>
            <person name="Abouelleil A."/>
            <person name="Alvarado L."/>
            <person name="Arachchi H.M."/>
            <person name="Berlin A."/>
            <person name="Brown A."/>
            <person name="Chapman S.B."/>
            <person name="Chen Z."/>
            <person name="Dunbar C."/>
            <person name="Freedman E."/>
            <person name="Gearin G."/>
            <person name="Gellesch M."/>
            <person name="Goldberg J."/>
            <person name="Griggs A."/>
            <person name="Gujja S."/>
            <person name="Heilman E.R."/>
            <person name="Heiman D."/>
            <person name="Howarth C."/>
            <person name="Larson L."/>
            <person name="Lui A."/>
            <person name="MacDonald P.J.P."/>
            <person name="Mehta T."/>
            <person name="Montmayeur A."/>
            <person name="Murphy C."/>
            <person name="Neiman D."/>
            <person name="Pearson M."/>
            <person name="Priest M."/>
            <person name="Roberts A."/>
            <person name="Saif S."/>
            <person name="Shea T."/>
            <person name="Shenoy N."/>
            <person name="Sisk P."/>
            <person name="Stolte C."/>
            <person name="Sykes S."/>
            <person name="White J."/>
            <person name="Yandava C."/>
            <person name="Wortman J."/>
            <person name="Nusbaum C."/>
            <person name="Birren B."/>
        </authorList>
    </citation>
    <scope>NUCLEOTIDE SEQUENCE</scope>
    <source>
        <strain evidence="9">ERTm2</strain>
    </source>
</reference>
<evidence type="ECO:0000313" key="10">
    <source>
        <dbReference type="EMBL" id="KFG25944.1"/>
    </source>
</evidence>
<dbReference type="GO" id="GO:0006886">
    <property type="term" value="P:intracellular protein transport"/>
    <property type="evidence" value="ECO:0007669"/>
    <property type="project" value="InterPro"/>
</dbReference>
<keyword evidence="6" id="KW-0472">Membrane</keyword>
<comment type="similarity">
    <text evidence="2">Belongs to the SNAP family.</text>
</comment>
<dbReference type="Gene3D" id="1.25.40.10">
    <property type="entry name" value="Tetratricopeptide repeat domain"/>
    <property type="match status" value="1"/>
</dbReference>